<protein>
    <submittedName>
        <fullName evidence="2">Uncharacterized protein</fullName>
    </submittedName>
</protein>
<accession>A0AAD8Q295</accession>
<feature type="compositionally biased region" description="Polar residues" evidence="1">
    <location>
        <begin position="171"/>
        <end position="193"/>
    </location>
</feature>
<dbReference type="GeneID" id="85445259"/>
<keyword evidence="3" id="KW-1185">Reference proteome</keyword>
<feature type="compositionally biased region" description="Polar residues" evidence="1">
    <location>
        <begin position="113"/>
        <end position="122"/>
    </location>
</feature>
<dbReference type="Proteomes" id="UP001230504">
    <property type="component" value="Unassembled WGS sequence"/>
</dbReference>
<dbReference type="RefSeq" id="XP_060415395.1">
    <property type="nucleotide sequence ID" value="XM_060561019.1"/>
</dbReference>
<evidence type="ECO:0000313" key="3">
    <source>
        <dbReference type="Proteomes" id="UP001230504"/>
    </source>
</evidence>
<name>A0AAD8Q295_9PEZI</name>
<evidence type="ECO:0000256" key="1">
    <source>
        <dbReference type="SAM" id="MobiDB-lite"/>
    </source>
</evidence>
<comment type="caution">
    <text evidence="2">The sequence shown here is derived from an EMBL/GenBank/DDBJ whole genome shotgun (WGS) entry which is preliminary data.</text>
</comment>
<dbReference type="AlphaFoldDB" id="A0AAD8Q295"/>
<dbReference type="EMBL" id="JAHLJV010000021">
    <property type="protein sequence ID" value="KAK1594174.1"/>
    <property type="molecule type" value="Genomic_DNA"/>
</dbReference>
<organism evidence="2 3">
    <name type="scientific">Colletotrichum navitas</name>
    <dbReference type="NCBI Taxonomy" id="681940"/>
    <lineage>
        <taxon>Eukaryota</taxon>
        <taxon>Fungi</taxon>
        <taxon>Dikarya</taxon>
        <taxon>Ascomycota</taxon>
        <taxon>Pezizomycotina</taxon>
        <taxon>Sordariomycetes</taxon>
        <taxon>Hypocreomycetidae</taxon>
        <taxon>Glomerellales</taxon>
        <taxon>Glomerellaceae</taxon>
        <taxon>Colletotrichum</taxon>
        <taxon>Colletotrichum graminicola species complex</taxon>
    </lineage>
</organism>
<reference evidence="2" key="1">
    <citation type="submission" date="2021-06" db="EMBL/GenBank/DDBJ databases">
        <title>Comparative genomics, transcriptomics and evolutionary studies reveal genomic signatures of adaptation to plant cell wall in hemibiotrophic fungi.</title>
        <authorList>
            <consortium name="DOE Joint Genome Institute"/>
            <person name="Baroncelli R."/>
            <person name="Diaz J.F."/>
            <person name="Benocci T."/>
            <person name="Peng M."/>
            <person name="Battaglia E."/>
            <person name="Haridas S."/>
            <person name="Andreopoulos W."/>
            <person name="Labutti K."/>
            <person name="Pangilinan J."/>
            <person name="Floch G.L."/>
            <person name="Makela M.R."/>
            <person name="Henrissat B."/>
            <person name="Grigoriev I.V."/>
            <person name="Crouch J.A."/>
            <person name="De Vries R.P."/>
            <person name="Sukno S.A."/>
            <person name="Thon M.R."/>
        </authorList>
    </citation>
    <scope>NUCLEOTIDE SEQUENCE</scope>
    <source>
        <strain evidence="2">CBS 125086</strain>
    </source>
</reference>
<evidence type="ECO:0000313" key="2">
    <source>
        <dbReference type="EMBL" id="KAK1594174.1"/>
    </source>
</evidence>
<gene>
    <name evidence="2" type="ORF">LY79DRAFT_589336</name>
</gene>
<feature type="region of interest" description="Disordered" evidence="1">
    <location>
        <begin position="113"/>
        <end position="205"/>
    </location>
</feature>
<sequence>MMAGKRPLIDVNIYTALLRYSLMPPDAWNDTEAILQRLDALRYLERCANGVEKYNPESMKAVMPDKAVIMVKVKPRDGIPGTTTECAAFTGDFAAATPDKCANTAARPWTRAVTNLFSPTSPSKKRKASPELSPQWKSTPSKRKRAPQKRTPTPKKQVTPKKTIRQPEIGGSSTNDDNATQAQEQIDSPTSSLRRARRNPVVTSESLNGDNHNILLGKIFKTTEVLDQVARYEDTCVRRVALSSFVVDLHKAGWTDLEKSAVQLIKDENYASREYLAGMIVKGSYERINEALDKDAAPTKTECDGRPSPWRRVPRILFKSG</sequence>
<proteinExistence type="predicted"/>